<dbReference type="GO" id="GO:0042302">
    <property type="term" value="F:structural constituent of cuticle"/>
    <property type="evidence" value="ECO:0007669"/>
    <property type="project" value="InterPro"/>
</dbReference>
<proteinExistence type="predicted"/>
<evidence type="ECO:0000313" key="5">
    <source>
        <dbReference type="WBParaSite" id="PSAMB.scaffold2794size21253.g19187.t1"/>
    </source>
</evidence>
<dbReference type="SMART" id="SM01088">
    <property type="entry name" value="Col_cuticle_N"/>
    <property type="match status" value="1"/>
</dbReference>
<evidence type="ECO:0000259" key="3">
    <source>
        <dbReference type="SMART" id="SM01088"/>
    </source>
</evidence>
<evidence type="ECO:0000313" key="4">
    <source>
        <dbReference type="Proteomes" id="UP000887566"/>
    </source>
</evidence>
<keyword evidence="1" id="KW-0677">Repeat</keyword>
<dbReference type="InterPro" id="IPR002486">
    <property type="entry name" value="Col_cuticle_N"/>
</dbReference>
<keyword evidence="2" id="KW-0472">Membrane</keyword>
<organism evidence="4 5">
    <name type="scientific">Plectus sambesii</name>
    <dbReference type="NCBI Taxonomy" id="2011161"/>
    <lineage>
        <taxon>Eukaryota</taxon>
        <taxon>Metazoa</taxon>
        <taxon>Ecdysozoa</taxon>
        <taxon>Nematoda</taxon>
        <taxon>Chromadorea</taxon>
        <taxon>Plectida</taxon>
        <taxon>Plectina</taxon>
        <taxon>Plectoidea</taxon>
        <taxon>Plectidae</taxon>
        <taxon>Plectus</taxon>
    </lineage>
</organism>
<name>A0A914VZC6_9BILA</name>
<dbReference type="PROSITE" id="PS51257">
    <property type="entry name" value="PROKAR_LIPOPROTEIN"/>
    <property type="match status" value="1"/>
</dbReference>
<dbReference type="Pfam" id="PF01484">
    <property type="entry name" value="Col_cuticle_N"/>
    <property type="match status" value="1"/>
</dbReference>
<keyword evidence="2" id="KW-0812">Transmembrane</keyword>
<protein>
    <submittedName>
        <fullName evidence="5">Nematode cuticle collagen N-terminal domain-containing protein</fullName>
    </submittedName>
</protein>
<sequence length="71" mass="7781">MSPIKSSGSMQVHKATVCASVLSILAIVGCLVAVPMIYNEVQSIWNEIDTEMNHFKLLADDMWKDMVLLGG</sequence>
<accession>A0A914VZC6</accession>
<dbReference type="Proteomes" id="UP000887566">
    <property type="component" value="Unplaced"/>
</dbReference>
<evidence type="ECO:0000256" key="1">
    <source>
        <dbReference type="ARBA" id="ARBA00022737"/>
    </source>
</evidence>
<feature type="domain" description="Nematode cuticle collagen N-terminal" evidence="3">
    <location>
        <begin position="16"/>
        <end position="66"/>
    </location>
</feature>
<dbReference type="AlphaFoldDB" id="A0A914VZC6"/>
<dbReference type="WBParaSite" id="PSAMB.scaffold2794size21253.g19187.t1">
    <property type="protein sequence ID" value="PSAMB.scaffold2794size21253.g19187.t1"/>
    <property type="gene ID" value="PSAMB.scaffold2794size21253.g19187"/>
</dbReference>
<feature type="transmembrane region" description="Helical" evidence="2">
    <location>
        <begin position="12"/>
        <end position="38"/>
    </location>
</feature>
<evidence type="ECO:0000256" key="2">
    <source>
        <dbReference type="SAM" id="Phobius"/>
    </source>
</evidence>
<reference evidence="5" key="1">
    <citation type="submission" date="2022-11" db="UniProtKB">
        <authorList>
            <consortium name="WormBaseParasite"/>
        </authorList>
    </citation>
    <scope>IDENTIFICATION</scope>
</reference>
<keyword evidence="4" id="KW-1185">Reference proteome</keyword>
<keyword evidence="2" id="KW-1133">Transmembrane helix</keyword>